<dbReference type="Proteomes" id="UP000007148">
    <property type="component" value="Unassembled WGS sequence"/>
</dbReference>
<comment type="caution">
    <text evidence="1">The sequence shown here is derived from an EMBL/GenBank/DDBJ whole genome shotgun (WGS) entry which is preliminary data.</text>
</comment>
<protein>
    <submittedName>
        <fullName evidence="1">Uncharacterized protein</fullName>
    </submittedName>
</protein>
<accession>G4TKH2</accession>
<dbReference type="HOGENOM" id="CLU_1876224_0_0_1"/>
<evidence type="ECO:0000313" key="1">
    <source>
        <dbReference type="EMBL" id="CCA71815.1"/>
    </source>
</evidence>
<sequence>MLSSSSFPPSSEESSRARYMVKAREKWACCLRILGWWARLSDNLDSVTTGLVKNAVSVTNISQEITKSTPEAVSNITNSTPGDRNPNSVNIKKSAIYHLEQTLSETAGIPRKILCNPSASRNNKFAINCRVSCVLG</sequence>
<dbReference type="EMBL" id="CAFZ01000136">
    <property type="protein sequence ID" value="CCA71815.1"/>
    <property type="molecule type" value="Genomic_DNA"/>
</dbReference>
<dbReference type="InParanoid" id="G4TKH2"/>
<evidence type="ECO:0000313" key="2">
    <source>
        <dbReference type="Proteomes" id="UP000007148"/>
    </source>
</evidence>
<organism evidence="1 2">
    <name type="scientific">Serendipita indica (strain DSM 11827)</name>
    <name type="common">Root endophyte fungus</name>
    <name type="synonym">Piriformospora indica</name>
    <dbReference type="NCBI Taxonomy" id="1109443"/>
    <lineage>
        <taxon>Eukaryota</taxon>
        <taxon>Fungi</taxon>
        <taxon>Dikarya</taxon>
        <taxon>Basidiomycota</taxon>
        <taxon>Agaricomycotina</taxon>
        <taxon>Agaricomycetes</taxon>
        <taxon>Sebacinales</taxon>
        <taxon>Serendipitaceae</taxon>
        <taxon>Serendipita</taxon>
    </lineage>
</organism>
<dbReference type="AlphaFoldDB" id="G4TKH2"/>
<keyword evidence="2" id="KW-1185">Reference proteome</keyword>
<proteinExistence type="predicted"/>
<gene>
    <name evidence="1" type="ORF">PIIN_05750</name>
</gene>
<reference evidence="1 2" key="1">
    <citation type="journal article" date="2011" name="PLoS Pathog.">
        <title>Endophytic Life Strategies Decoded by Genome and Transcriptome Analyses of the Mutualistic Root Symbiont Piriformospora indica.</title>
        <authorList>
            <person name="Zuccaro A."/>
            <person name="Lahrmann U."/>
            <person name="Guldener U."/>
            <person name="Langen G."/>
            <person name="Pfiffi S."/>
            <person name="Biedenkopf D."/>
            <person name="Wong P."/>
            <person name="Samans B."/>
            <person name="Grimm C."/>
            <person name="Basiewicz M."/>
            <person name="Murat C."/>
            <person name="Martin F."/>
            <person name="Kogel K.H."/>
        </authorList>
    </citation>
    <scope>NUCLEOTIDE SEQUENCE [LARGE SCALE GENOMIC DNA]</scope>
    <source>
        <strain evidence="1 2">DSM 11827</strain>
    </source>
</reference>
<name>G4TKH2_SERID</name>